<reference evidence="11" key="1">
    <citation type="journal article" date="2019" name="Int. J. Syst. Evol. Microbiol.">
        <title>The Global Catalogue of Microorganisms (GCM) 10K type strain sequencing project: providing services to taxonomists for standard genome sequencing and annotation.</title>
        <authorList>
            <consortium name="The Broad Institute Genomics Platform"/>
            <consortium name="The Broad Institute Genome Sequencing Center for Infectious Disease"/>
            <person name="Wu L."/>
            <person name="Ma J."/>
        </authorList>
    </citation>
    <scope>NUCLEOTIDE SEQUENCE [LARGE SCALE GENOMIC DNA]</scope>
    <source>
        <strain evidence="11">KCTC 52232</strain>
    </source>
</reference>
<evidence type="ECO:0000256" key="1">
    <source>
        <dbReference type="ARBA" id="ARBA00004442"/>
    </source>
</evidence>
<evidence type="ECO:0000256" key="7">
    <source>
        <dbReference type="ARBA" id="ARBA00023237"/>
    </source>
</evidence>
<comment type="caution">
    <text evidence="10">The sequence shown here is derived from an EMBL/GenBank/DDBJ whole genome shotgun (WGS) entry which is preliminary data.</text>
</comment>
<sequence length="478" mass="53324">MKIYKWMYYSLSILLFTVLASLAVNAQEKITLQSAVDRTLANNLTIKQAQVTESIGGLELQQAKNNLLPNLNASTQGGYNFGRSQVAGSFTYTSSTSLNVNGNAQLQFTVYQGGQLRNQIIQNRLLLDVNKGQTAKIKNDLVLSVVTDYLQILTNQDLVTAAKQQIDIANQTLTRSDISFKVGNQTLADISQSKAQVSTANFNLTTTQNQLDLSLLILKQYMEMDPYAPIEVERPDISKLTNIQTVYDANEVVRTALTVNPDIRLSEFQQKTYQQAIKIAKGSYYPTVSLYGGLASSYSDRLNQKVIGQTAITQQIGIVQATNQSVVTSFNQSIYGPYSAFSQIRDNFNQNIGLSIRIPIFNQFNTRTNVRKAELNLQNAQLSTQIAKNNLSKTIIQAVLDLQSAEKQYQSATQTFEANKDALNVTKQRYDVGLVNSLDYNTALTNFNKSENNMIEARYSVVFRSKIIDYYLGKTITL</sequence>
<keyword evidence="6" id="KW-0472">Membrane</keyword>
<keyword evidence="11" id="KW-1185">Reference proteome</keyword>
<dbReference type="InterPro" id="IPR003423">
    <property type="entry name" value="OMP_efflux"/>
</dbReference>
<evidence type="ECO:0000256" key="2">
    <source>
        <dbReference type="ARBA" id="ARBA00007613"/>
    </source>
</evidence>
<keyword evidence="8" id="KW-0175">Coiled coil</keyword>
<organism evidence="10 11">
    <name type="scientific">Mucilaginibacter antarcticus</name>
    <dbReference type="NCBI Taxonomy" id="1855725"/>
    <lineage>
        <taxon>Bacteria</taxon>
        <taxon>Pseudomonadati</taxon>
        <taxon>Bacteroidota</taxon>
        <taxon>Sphingobacteriia</taxon>
        <taxon>Sphingobacteriales</taxon>
        <taxon>Sphingobacteriaceae</taxon>
        <taxon>Mucilaginibacter</taxon>
    </lineage>
</organism>
<feature type="signal peptide" evidence="9">
    <location>
        <begin position="1"/>
        <end position="26"/>
    </location>
</feature>
<feature type="coiled-coil region" evidence="8">
    <location>
        <begin position="370"/>
        <end position="422"/>
    </location>
</feature>
<keyword evidence="3" id="KW-0813">Transport</keyword>
<proteinExistence type="inferred from homology"/>
<evidence type="ECO:0000256" key="4">
    <source>
        <dbReference type="ARBA" id="ARBA00022452"/>
    </source>
</evidence>
<dbReference type="PANTHER" id="PTHR30026:SF20">
    <property type="entry name" value="OUTER MEMBRANE PROTEIN TOLC"/>
    <property type="match status" value="1"/>
</dbReference>
<comment type="similarity">
    <text evidence="2">Belongs to the outer membrane factor (OMF) (TC 1.B.17) family.</text>
</comment>
<keyword evidence="7" id="KW-0998">Cell outer membrane</keyword>
<evidence type="ECO:0000256" key="5">
    <source>
        <dbReference type="ARBA" id="ARBA00022692"/>
    </source>
</evidence>
<dbReference type="SUPFAM" id="SSF56954">
    <property type="entry name" value="Outer membrane efflux proteins (OEP)"/>
    <property type="match status" value="1"/>
</dbReference>
<keyword evidence="5" id="KW-0812">Transmembrane</keyword>
<dbReference type="Pfam" id="PF02321">
    <property type="entry name" value="OEP"/>
    <property type="match status" value="2"/>
</dbReference>
<evidence type="ECO:0000256" key="3">
    <source>
        <dbReference type="ARBA" id="ARBA00022448"/>
    </source>
</evidence>
<name>A0ABW5XUY8_9SPHI</name>
<evidence type="ECO:0000256" key="6">
    <source>
        <dbReference type="ARBA" id="ARBA00023136"/>
    </source>
</evidence>
<evidence type="ECO:0000256" key="8">
    <source>
        <dbReference type="SAM" id="Coils"/>
    </source>
</evidence>
<protein>
    <submittedName>
        <fullName evidence="10">TolC family protein</fullName>
    </submittedName>
</protein>
<comment type="subcellular location">
    <subcellularLocation>
        <location evidence="1">Cell outer membrane</location>
    </subcellularLocation>
</comment>
<dbReference type="InterPro" id="IPR051906">
    <property type="entry name" value="TolC-like"/>
</dbReference>
<dbReference type="Proteomes" id="UP001597601">
    <property type="component" value="Unassembled WGS sequence"/>
</dbReference>
<dbReference type="PANTHER" id="PTHR30026">
    <property type="entry name" value="OUTER MEMBRANE PROTEIN TOLC"/>
    <property type="match status" value="1"/>
</dbReference>
<evidence type="ECO:0000256" key="9">
    <source>
        <dbReference type="SAM" id="SignalP"/>
    </source>
</evidence>
<keyword evidence="9" id="KW-0732">Signal</keyword>
<evidence type="ECO:0000313" key="10">
    <source>
        <dbReference type="EMBL" id="MFD2866779.1"/>
    </source>
</evidence>
<dbReference type="Gene3D" id="1.20.1600.10">
    <property type="entry name" value="Outer membrane efflux proteins (OEP)"/>
    <property type="match status" value="1"/>
</dbReference>
<gene>
    <name evidence="10" type="ORF">ACFSYC_18935</name>
</gene>
<feature type="chain" id="PRO_5045773145" evidence="9">
    <location>
        <begin position="27"/>
        <end position="478"/>
    </location>
</feature>
<evidence type="ECO:0000313" key="11">
    <source>
        <dbReference type="Proteomes" id="UP001597601"/>
    </source>
</evidence>
<keyword evidence="4" id="KW-1134">Transmembrane beta strand</keyword>
<dbReference type="RefSeq" id="WP_377130425.1">
    <property type="nucleotide sequence ID" value="NZ_JBHUON010000035.1"/>
</dbReference>
<dbReference type="EMBL" id="JBHUON010000035">
    <property type="protein sequence ID" value="MFD2866779.1"/>
    <property type="molecule type" value="Genomic_DNA"/>
</dbReference>
<accession>A0ABW5XUY8</accession>